<dbReference type="SUPFAM" id="SSF81901">
    <property type="entry name" value="HCP-like"/>
    <property type="match status" value="1"/>
</dbReference>
<evidence type="ECO:0000256" key="3">
    <source>
        <dbReference type="ARBA" id="ARBA00022824"/>
    </source>
</evidence>
<organism evidence="10 11">
    <name type="scientific">Sphingomonas lutea</name>
    <dbReference type="NCBI Taxonomy" id="1045317"/>
    <lineage>
        <taxon>Bacteria</taxon>
        <taxon>Pseudomonadati</taxon>
        <taxon>Pseudomonadota</taxon>
        <taxon>Alphaproteobacteria</taxon>
        <taxon>Sphingomonadales</taxon>
        <taxon>Sphingomonadaceae</taxon>
        <taxon>Sphingomonas</taxon>
    </lineage>
</organism>
<keyword evidence="7" id="KW-0408">Iron</keyword>
<dbReference type="InterPro" id="IPR006620">
    <property type="entry name" value="Pro_4_hyd_alph"/>
</dbReference>
<evidence type="ECO:0000256" key="6">
    <source>
        <dbReference type="ARBA" id="ARBA00023002"/>
    </source>
</evidence>
<dbReference type="AlphaFoldDB" id="A0A7G9SG42"/>
<dbReference type="KEGG" id="slut:H9L13_09105"/>
<dbReference type="PANTHER" id="PTHR10869">
    <property type="entry name" value="PROLYL 4-HYDROXYLASE ALPHA SUBUNIT"/>
    <property type="match status" value="1"/>
</dbReference>
<dbReference type="GO" id="GO:0005506">
    <property type="term" value="F:iron ion binding"/>
    <property type="evidence" value="ECO:0007669"/>
    <property type="project" value="InterPro"/>
</dbReference>
<evidence type="ECO:0000256" key="8">
    <source>
        <dbReference type="ARBA" id="ARBA00023180"/>
    </source>
</evidence>
<dbReference type="GO" id="GO:0051213">
    <property type="term" value="F:dioxygenase activity"/>
    <property type="evidence" value="ECO:0007669"/>
    <property type="project" value="UniProtKB-KW"/>
</dbReference>
<keyword evidence="2" id="KW-0479">Metal-binding</keyword>
<evidence type="ECO:0000259" key="9">
    <source>
        <dbReference type="PROSITE" id="PS51471"/>
    </source>
</evidence>
<dbReference type="PROSITE" id="PS51471">
    <property type="entry name" value="FE2OG_OXY"/>
    <property type="match status" value="1"/>
</dbReference>
<name>A0A7G9SG42_9SPHN</name>
<dbReference type="PANTHER" id="PTHR10869:SF246">
    <property type="entry name" value="TRANSMEMBRANE PROLYL 4-HYDROXYLASE"/>
    <property type="match status" value="1"/>
</dbReference>
<gene>
    <name evidence="10" type="ORF">H9L13_09105</name>
</gene>
<evidence type="ECO:0000313" key="11">
    <source>
        <dbReference type="Proteomes" id="UP000515971"/>
    </source>
</evidence>
<reference evidence="10 11" key="1">
    <citation type="submission" date="2020-08" db="EMBL/GenBank/DDBJ databases">
        <title>Genome sequence of Sphingomonas lutea KCTC 23642T.</title>
        <authorList>
            <person name="Hyun D.-W."/>
            <person name="Bae J.-W."/>
        </authorList>
    </citation>
    <scope>NUCLEOTIDE SEQUENCE [LARGE SCALE GENOMIC DNA]</scope>
    <source>
        <strain evidence="10 11">KCTC 23642</strain>
    </source>
</reference>
<dbReference type="Pfam" id="PF13640">
    <property type="entry name" value="2OG-FeII_Oxy_3"/>
    <property type="match status" value="1"/>
</dbReference>
<proteinExistence type="predicted"/>
<dbReference type="GO" id="GO:0031418">
    <property type="term" value="F:L-ascorbic acid binding"/>
    <property type="evidence" value="ECO:0007669"/>
    <property type="project" value="UniProtKB-KW"/>
</dbReference>
<dbReference type="InterPro" id="IPR011990">
    <property type="entry name" value="TPR-like_helical_dom_sf"/>
</dbReference>
<sequence>MNQELKQAIARFEAGDGANAVETIRRIASAGDPDALNALGILTWSGNQVASDPPRGRLLFQYAASLGNAQAALTTTNLMASGIAGERNWPMAFERLEDEARLIPQRRRALDLIRRMALDANGDPADAADGESLSDRPEARLFRQLLTPDECTYLIDIASPGYQPSTVYNTARELVRDTIRTSHGSTIYWLIEDPAVHAINRRIAAITGTRFDQGEALQALRYAPGQEYRPHFDFVEGADNPRIFTALIYLNDDYDGGETAFVRTGLKVRGRLGDVLLFRNTGDGDAPEPLSEHAGLPVTAGTKFLATRWIRRNRWVP</sequence>
<keyword evidence="5" id="KW-0223">Dioxygenase</keyword>
<dbReference type="InterPro" id="IPR045054">
    <property type="entry name" value="P4HA-like"/>
</dbReference>
<keyword evidence="6" id="KW-0560">Oxidoreductase</keyword>
<protein>
    <submittedName>
        <fullName evidence="10">2OG-Fe(II) oxygenase</fullName>
    </submittedName>
</protein>
<dbReference type="InterPro" id="IPR044862">
    <property type="entry name" value="Pro_4_hyd_alph_FE2OG_OXY"/>
</dbReference>
<dbReference type="Proteomes" id="UP000515971">
    <property type="component" value="Chromosome"/>
</dbReference>
<dbReference type="Gene3D" id="2.60.120.620">
    <property type="entry name" value="q2cbj1_9rhob like domain"/>
    <property type="match status" value="1"/>
</dbReference>
<dbReference type="Gene3D" id="1.25.40.10">
    <property type="entry name" value="Tetratricopeptide repeat domain"/>
    <property type="match status" value="1"/>
</dbReference>
<dbReference type="GO" id="GO:0016705">
    <property type="term" value="F:oxidoreductase activity, acting on paired donors, with incorporation or reduction of molecular oxygen"/>
    <property type="evidence" value="ECO:0007669"/>
    <property type="project" value="InterPro"/>
</dbReference>
<dbReference type="InterPro" id="IPR005123">
    <property type="entry name" value="Oxoglu/Fe-dep_dioxygenase_dom"/>
</dbReference>
<evidence type="ECO:0000256" key="4">
    <source>
        <dbReference type="ARBA" id="ARBA00022896"/>
    </source>
</evidence>
<keyword evidence="8" id="KW-0325">Glycoprotein</keyword>
<evidence type="ECO:0000256" key="7">
    <source>
        <dbReference type="ARBA" id="ARBA00023004"/>
    </source>
</evidence>
<evidence type="ECO:0000256" key="5">
    <source>
        <dbReference type="ARBA" id="ARBA00022964"/>
    </source>
</evidence>
<feature type="domain" description="Fe2OG dioxygenase" evidence="9">
    <location>
        <begin position="213"/>
        <end position="317"/>
    </location>
</feature>
<keyword evidence="4" id="KW-0847">Vitamin C</keyword>
<dbReference type="EMBL" id="CP060718">
    <property type="protein sequence ID" value="QNN66817.1"/>
    <property type="molecule type" value="Genomic_DNA"/>
</dbReference>
<comment type="cofactor">
    <cofactor evidence="1">
        <name>L-ascorbate</name>
        <dbReference type="ChEBI" id="CHEBI:38290"/>
    </cofactor>
</comment>
<evidence type="ECO:0000256" key="1">
    <source>
        <dbReference type="ARBA" id="ARBA00001961"/>
    </source>
</evidence>
<dbReference type="RefSeq" id="WP_187537409.1">
    <property type="nucleotide sequence ID" value="NZ_BAABJT010000001.1"/>
</dbReference>
<accession>A0A7G9SG42</accession>
<keyword evidence="11" id="KW-1185">Reference proteome</keyword>
<dbReference type="SMART" id="SM00702">
    <property type="entry name" value="P4Hc"/>
    <property type="match status" value="1"/>
</dbReference>
<evidence type="ECO:0000256" key="2">
    <source>
        <dbReference type="ARBA" id="ARBA00022723"/>
    </source>
</evidence>
<evidence type="ECO:0000313" key="10">
    <source>
        <dbReference type="EMBL" id="QNN66817.1"/>
    </source>
</evidence>
<keyword evidence="3" id="KW-0256">Endoplasmic reticulum</keyword>